<protein>
    <submittedName>
        <fullName evidence="2">Uncharacterized protein</fullName>
    </submittedName>
</protein>
<keyword evidence="1" id="KW-0812">Transmembrane</keyword>
<evidence type="ECO:0000313" key="3">
    <source>
        <dbReference type="Proteomes" id="UP000552038"/>
    </source>
</evidence>
<sequence length="220" mass="25334">METLISTIVFILPGFMVYFWLQAMGVTPVVKHNPIEFGALSALAWFPVTFVVMLCMNLFFTPVWTLDVLKQQSNNITFLIVFALLSFIFSFGISYIFAKWGHTCWLKIVNKIRVKLKKAALSESTSVWEEVFHGHIDQLVGIGKIGENEPYIVGVIEKVSRVFEPDKNFLLTFTDYYDKEYIEENKLKPVKTFVDIKSGYIVYLYDVEKVESINKEKAAD</sequence>
<proteinExistence type="predicted"/>
<reference evidence="2 3" key="1">
    <citation type="submission" date="2020-05" db="EMBL/GenBank/DDBJ databases">
        <title>Whole genome sequencing and identification of novel metabolites from Paenibacillus alvei strain JR949.</title>
        <authorList>
            <person name="Rajendhran J."/>
            <person name="Sree Pranav P."/>
            <person name="Mahalakshmi B."/>
            <person name="Karthikeyan R."/>
        </authorList>
    </citation>
    <scope>NUCLEOTIDE SEQUENCE [LARGE SCALE GENOMIC DNA]</scope>
    <source>
        <strain evidence="2 3">JR949</strain>
    </source>
</reference>
<dbReference type="AlphaFoldDB" id="A0AAP7DKP6"/>
<name>A0AAP7DKP6_PAEAL</name>
<organism evidence="2 3">
    <name type="scientific">Paenibacillus alvei</name>
    <name type="common">Bacillus alvei</name>
    <dbReference type="NCBI Taxonomy" id="44250"/>
    <lineage>
        <taxon>Bacteria</taxon>
        <taxon>Bacillati</taxon>
        <taxon>Bacillota</taxon>
        <taxon>Bacilli</taxon>
        <taxon>Bacillales</taxon>
        <taxon>Paenibacillaceae</taxon>
        <taxon>Paenibacillus</taxon>
    </lineage>
</organism>
<feature type="transmembrane region" description="Helical" evidence="1">
    <location>
        <begin position="76"/>
        <end position="98"/>
    </location>
</feature>
<evidence type="ECO:0000256" key="1">
    <source>
        <dbReference type="SAM" id="Phobius"/>
    </source>
</evidence>
<feature type="transmembrane region" description="Helical" evidence="1">
    <location>
        <begin position="42"/>
        <end position="64"/>
    </location>
</feature>
<dbReference type="RefSeq" id="WP_171418367.1">
    <property type="nucleotide sequence ID" value="NZ_JABFOR010000030.1"/>
</dbReference>
<comment type="caution">
    <text evidence="2">The sequence shown here is derived from an EMBL/GenBank/DDBJ whole genome shotgun (WGS) entry which is preliminary data.</text>
</comment>
<keyword evidence="1" id="KW-0472">Membrane</keyword>
<dbReference type="EMBL" id="JABFOR010000030">
    <property type="protein sequence ID" value="NOJ72819.1"/>
    <property type="molecule type" value="Genomic_DNA"/>
</dbReference>
<gene>
    <name evidence="2" type="ORF">HMI46_19945</name>
</gene>
<dbReference type="Proteomes" id="UP000552038">
    <property type="component" value="Unassembled WGS sequence"/>
</dbReference>
<keyword evidence="1" id="KW-1133">Transmembrane helix</keyword>
<feature type="transmembrane region" description="Helical" evidence="1">
    <location>
        <begin position="6"/>
        <end position="30"/>
    </location>
</feature>
<accession>A0AAP7DKP6</accession>
<evidence type="ECO:0000313" key="2">
    <source>
        <dbReference type="EMBL" id="NOJ72819.1"/>
    </source>
</evidence>